<dbReference type="PROSITE" id="PS50879">
    <property type="entry name" value="RNASE_H_1"/>
    <property type="match status" value="1"/>
</dbReference>
<dbReference type="InterPro" id="IPR002156">
    <property type="entry name" value="RNaseH_domain"/>
</dbReference>
<feature type="compositionally biased region" description="Polar residues" evidence="3">
    <location>
        <begin position="969"/>
        <end position="978"/>
    </location>
</feature>
<feature type="domain" description="RNase H type-1" evidence="5">
    <location>
        <begin position="1625"/>
        <end position="1736"/>
    </location>
</feature>
<comment type="caution">
    <text evidence="6">The sequence shown here is derived from an EMBL/GenBank/DDBJ whole genome shotgun (WGS) entry which is preliminary data.</text>
</comment>
<dbReference type="Pfam" id="PF00078">
    <property type="entry name" value="RVT_1"/>
    <property type="match status" value="1"/>
</dbReference>
<dbReference type="InterPro" id="IPR051320">
    <property type="entry name" value="Viral_Replic_Matur_Polypro"/>
</dbReference>
<dbReference type="GO" id="GO:0006259">
    <property type="term" value="P:DNA metabolic process"/>
    <property type="evidence" value="ECO:0007669"/>
    <property type="project" value="UniProtKB-ARBA"/>
</dbReference>
<reference evidence="6 7" key="1">
    <citation type="submission" date="2019-07" db="EMBL/GenBank/DDBJ databases">
        <title>Chromosome genome assembly for large yellow croaker.</title>
        <authorList>
            <person name="Xiao S."/>
        </authorList>
    </citation>
    <scope>NUCLEOTIDE SEQUENCE [LARGE SCALE GENOMIC DNA]</scope>
    <source>
        <strain evidence="6">JMULYC20181020</strain>
        <tissue evidence="6">Muscle</tissue>
    </source>
</reference>
<feature type="region of interest" description="Disordered" evidence="3">
    <location>
        <begin position="770"/>
        <end position="792"/>
    </location>
</feature>
<evidence type="ECO:0000313" key="7">
    <source>
        <dbReference type="Proteomes" id="UP000424527"/>
    </source>
</evidence>
<protein>
    <recommendedName>
        <fullName evidence="2">ribonuclease H</fullName>
        <ecNumber evidence="2">3.1.26.4</ecNumber>
    </recommendedName>
</protein>
<feature type="compositionally biased region" description="Basic and acidic residues" evidence="3">
    <location>
        <begin position="603"/>
        <end position="618"/>
    </location>
</feature>
<feature type="compositionally biased region" description="Basic and acidic residues" evidence="3">
    <location>
        <begin position="231"/>
        <end position="249"/>
    </location>
</feature>
<organism evidence="6 7">
    <name type="scientific">Larimichthys crocea</name>
    <name type="common">Large yellow croaker</name>
    <name type="synonym">Pseudosciaena crocea</name>
    <dbReference type="NCBI Taxonomy" id="215358"/>
    <lineage>
        <taxon>Eukaryota</taxon>
        <taxon>Metazoa</taxon>
        <taxon>Chordata</taxon>
        <taxon>Craniata</taxon>
        <taxon>Vertebrata</taxon>
        <taxon>Euteleostomi</taxon>
        <taxon>Actinopterygii</taxon>
        <taxon>Neopterygii</taxon>
        <taxon>Teleostei</taxon>
        <taxon>Neoteleostei</taxon>
        <taxon>Acanthomorphata</taxon>
        <taxon>Eupercaria</taxon>
        <taxon>Sciaenidae</taxon>
        <taxon>Larimichthys</taxon>
    </lineage>
</organism>
<evidence type="ECO:0000259" key="5">
    <source>
        <dbReference type="PROSITE" id="PS50879"/>
    </source>
</evidence>
<accession>A0A6G0IJ42</accession>
<dbReference type="Gene3D" id="3.30.420.10">
    <property type="entry name" value="Ribonuclease H-like superfamily/Ribonuclease H"/>
    <property type="match status" value="1"/>
</dbReference>
<feature type="region of interest" description="Disordered" evidence="3">
    <location>
        <begin position="1"/>
        <end position="34"/>
    </location>
</feature>
<evidence type="ECO:0000256" key="2">
    <source>
        <dbReference type="ARBA" id="ARBA00012180"/>
    </source>
</evidence>
<feature type="compositionally biased region" description="Polar residues" evidence="3">
    <location>
        <begin position="992"/>
        <end position="1004"/>
    </location>
</feature>
<evidence type="ECO:0000259" key="4">
    <source>
        <dbReference type="PROSITE" id="PS50878"/>
    </source>
</evidence>
<comment type="similarity">
    <text evidence="1">Belongs to the beta type-B retroviral polymerase family. HERV class-II K(HML-2) pol subfamily.</text>
</comment>
<dbReference type="CDD" id="cd01647">
    <property type="entry name" value="RT_LTR"/>
    <property type="match status" value="1"/>
</dbReference>
<dbReference type="GO" id="GO:0003676">
    <property type="term" value="F:nucleic acid binding"/>
    <property type="evidence" value="ECO:0007669"/>
    <property type="project" value="InterPro"/>
</dbReference>
<dbReference type="Gene3D" id="3.40.220.10">
    <property type="entry name" value="Leucine Aminopeptidase, subunit E, domain 1"/>
    <property type="match status" value="1"/>
</dbReference>
<proteinExistence type="inferred from homology"/>
<dbReference type="InterPro" id="IPR000477">
    <property type="entry name" value="RT_dom"/>
</dbReference>
<dbReference type="InterPro" id="IPR012337">
    <property type="entry name" value="RNaseH-like_sf"/>
</dbReference>
<evidence type="ECO:0000256" key="3">
    <source>
        <dbReference type="SAM" id="MobiDB-lite"/>
    </source>
</evidence>
<dbReference type="GO" id="GO:0004523">
    <property type="term" value="F:RNA-DNA hybrid ribonuclease activity"/>
    <property type="evidence" value="ECO:0007669"/>
    <property type="project" value="UniProtKB-EC"/>
</dbReference>
<feature type="compositionally biased region" description="Basic and acidic residues" evidence="3">
    <location>
        <begin position="958"/>
        <end position="968"/>
    </location>
</feature>
<dbReference type="EMBL" id="REGW02000010">
    <property type="protein sequence ID" value="KAE8291450.1"/>
    <property type="molecule type" value="Genomic_DNA"/>
</dbReference>
<feature type="region of interest" description="Disordered" evidence="3">
    <location>
        <begin position="191"/>
        <end position="292"/>
    </location>
</feature>
<feature type="region of interest" description="Disordered" evidence="3">
    <location>
        <begin position="957"/>
        <end position="1015"/>
    </location>
</feature>
<feature type="region of interest" description="Disordered" evidence="3">
    <location>
        <begin position="555"/>
        <end position="676"/>
    </location>
</feature>
<dbReference type="InterPro" id="IPR043502">
    <property type="entry name" value="DNA/RNA_pol_sf"/>
</dbReference>
<feature type="compositionally biased region" description="Basic and acidic residues" evidence="3">
    <location>
        <begin position="191"/>
        <end position="200"/>
    </location>
</feature>
<keyword evidence="7" id="KW-1185">Reference proteome</keyword>
<evidence type="ECO:0000256" key="1">
    <source>
        <dbReference type="ARBA" id="ARBA00010879"/>
    </source>
</evidence>
<dbReference type="SUPFAM" id="SSF56672">
    <property type="entry name" value="DNA/RNA polymerases"/>
    <property type="match status" value="1"/>
</dbReference>
<dbReference type="InterPro" id="IPR043472">
    <property type="entry name" value="Macro_dom-like"/>
</dbReference>
<dbReference type="InterPro" id="IPR036397">
    <property type="entry name" value="RNaseH_sf"/>
</dbReference>
<dbReference type="SUPFAM" id="SSF52949">
    <property type="entry name" value="Macro domain-like"/>
    <property type="match status" value="1"/>
</dbReference>
<feature type="compositionally biased region" description="Polar residues" evidence="3">
    <location>
        <begin position="209"/>
        <end position="224"/>
    </location>
</feature>
<dbReference type="Gene3D" id="3.10.10.10">
    <property type="entry name" value="HIV Type 1 Reverse Transcriptase, subunit A, domain 1"/>
    <property type="match status" value="1"/>
</dbReference>
<name>A0A6G0IJ42_LARCR</name>
<dbReference type="EC" id="3.1.26.4" evidence="2"/>
<dbReference type="PROSITE" id="PS50878">
    <property type="entry name" value="RT_POL"/>
    <property type="match status" value="1"/>
</dbReference>
<dbReference type="Proteomes" id="UP000424527">
    <property type="component" value="Unassembled WGS sequence"/>
</dbReference>
<dbReference type="Pfam" id="PF00075">
    <property type="entry name" value="RNase_H"/>
    <property type="match status" value="1"/>
</dbReference>
<dbReference type="SUPFAM" id="SSF53098">
    <property type="entry name" value="Ribonuclease H-like"/>
    <property type="match status" value="1"/>
</dbReference>
<feature type="compositionally biased region" description="Basic residues" evidence="3">
    <location>
        <begin position="329"/>
        <end position="338"/>
    </location>
</feature>
<dbReference type="PANTHER" id="PTHR33064:SF37">
    <property type="entry name" value="RIBONUCLEASE H"/>
    <property type="match status" value="1"/>
</dbReference>
<sequence>MAEAAPGAGPQSLRDPGVKGDPPDIDNGTSEKQVKPRIPHRIILYGEGLQSWSPAVYDYFMKHMDGREPSEIEDEILEAMAGNGYYYAPQLMGSQAIMILKHPTEVKKEADVLAWLEWWMSLLDRWREGRITALISPSKKYDSIIKMTAGILGTECILEDPAHTRATSKSSGLARQVAMLHNKGALLWATSREDDRRSIPDEPPEGSLASDQDGSTAGRQGSASDSDDAEDHPRKEAAAESESDARLSPDEDPAIGPKITSDEEEGGGDDRSLTPEENLNLPSTLNRDATPSIKRLLKKSELQGKRLALQGELLRRMANYQPQPQTSAPKKRKEKQKHLLPPTDSESEEVEGGNDERLRPLNRLPDEVRRIPGQGKLGVYQWIGSPWQIDGDALLVFTDINLKIYNATFRRDLVGRAGQDYKEEILQRKSRKPGETPVARQVIMTRGARLPYYAVLHVPIDPYQRAEEFKEYQVEMLAKLEKGLGRASEMKFRRVVVCIDGLRSNHMPWEQAESTAIALAKLYMRMPSMWGSIQELVIVTSTNQDQERKKRILASTRLGDEAGKLPRPRAASEPGIRPALGTEIRPTGLRKGIQRNGFLSPRDQTRAGKEAIRFDRGHRSATHPAQPACQPDSLVRRKKKRRQTNPCSGQTQRSRTPRGKKSGVAYPPWRDRSPKNAKAYVPEAGQTDYDIPDSWRGKLEENLKLEVTATLGEWANIIMMPTYPTLVACKELTNNFRIGYVAIAHDAMLRRMKKAAVMYSRKIIREIQKEISTDEDEGPPQPLGRQGPKAELRVKTERATAPFTGQDFQELRKLKLLVRDQRPGENIREYLREVWRLVEGGTADEEAKRLWLSHVTSQPVDRSEPARQSYERLVLEDMDDEDAHIARARAGLERDQTLTQVWHTLKQAIAPARYVRALRAVTANRPGELEFIKMPVGSTTVPQMDAAVQSWDLAQQHWESRRSKERGNQQRTQTNAGYGQQKAPAGAKTEQSKAPTEQGQQSKTAAKKGRRATEVTASEARVTLKNAYWVGEDIYANVDGEPYLVDSGAEVSMTRRSLETKGHLKIMLANGEIDKMPYGIWKGVVWLKGPNNLLTTRDLKRINEPRRGRKSLRRRLDTLQSRAVRLVSGPESGSAKEWYKAVNIPEATEQKLEESDFSPEGKEKLRKIITRATVARFKNDCGDLGSKYVHTIEGGVHPPVRQYPLNPGAVEEMDKIVTELSALDIIREEPNPITNSPIQAVKKPEAAGGGWRPVINFKALNRRTVANRTSLINPQGALKTLQVKRFKSCIDLANGFFSLRLAKQSQGKTAFTHKGKAYVWQRLPQGYKNSPNVFQAAVMDVLKDLGVTIYIDDVFLADDTEEEHLQRLRQVVERLTEAGLKLNLKKCQFGQFRVNYLGFQVAADLGLSDGYREQLNQVRPPASENDLQKILGLCNYVRDHVPNYQKYAKPLYACLKKKGEESEEETPKKWSWTATDQQNLGRLKAVIQDAIRLEPRSLTTRLVAEVSCEDDDAVMKVKNEGGGMVTLWSYTLSSVEKKFPQEEKELAVLARYWGTMKDLAQGQGIKVITQSQVHRYLRKETIESTKATNTRWGRWEDILLDPDLEIGPAQPANRKAQKPQETEEKSYEWILYTDGSRKGQDDTAYWGYILKQDGKEQSQQKGRVSGSAQAGEVTAILEGLLELEKRKVKTARIITDSYYCTQALKEDLTIWEENGYEGAKGKMVAHQDLWKKIAEL</sequence>
<dbReference type="FunFam" id="3.30.70.270:FF:000003">
    <property type="entry name" value="Transposon Ty3-G Gag-Pol polyprotein"/>
    <property type="match status" value="1"/>
</dbReference>
<feature type="region of interest" description="Disordered" evidence="3">
    <location>
        <begin position="320"/>
        <end position="361"/>
    </location>
</feature>
<feature type="domain" description="Reverse transcriptase" evidence="4">
    <location>
        <begin position="1222"/>
        <end position="1401"/>
    </location>
</feature>
<evidence type="ECO:0000313" key="6">
    <source>
        <dbReference type="EMBL" id="KAE8291450.1"/>
    </source>
</evidence>
<dbReference type="PANTHER" id="PTHR33064">
    <property type="entry name" value="POL PROTEIN"/>
    <property type="match status" value="1"/>
</dbReference>
<feature type="compositionally biased region" description="Polar residues" evidence="3">
    <location>
        <begin position="644"/>
        <end position="654"/>
    </location>
</feature>
<dbReference type="Gene3D" id="3.30.70.270">
    <property type="match status" value="2"/>
</dbReference>
<gene>
    <name evidence="6" type="ORF">D5F01_LYC11056</name>
</gene>
<dbReference type="InterPro" id="IPR043128">
    <property type="entry name" value="Rev_trsase/Diguanyl_cyclase"/>
</dbReference>
<feature type="compositionally biased region" description="Polar residues" evidence="3">
    <location>
        <begin position="275"/>
        <end position="289"/>
    </location>
</feature>